<dbReference type="AlphaFoldDB" id="A0A5B0PJ57"/>
<dbReference type="EMBL" id="VDEP01000339">
    <property type="protein sequence ID" value="KAA1100654.1"/>
    <property type="molecule type" value="Genomic_DNA"/>
</dbReference>
<comment type="caution">
    <text evidence="1">The sequence shown here is derived from an EMBL/GenBank/DDBJ whole genome shotgun (WGS) entry which is preliminary data.</text>
</comment>
<name>A0A5B0PJ57_PUCGR</name>
<accession>A0A5B0PJ57</accession>
<evidence type="ECO:0000313" key="1">
    <source>
        <dbReference type="EMBL" id="KAA1100654.1"/>
    </source>
</evidence>
<protein>
    <submittedName>
        <fullName evidence="1">Uncharacterized protein</fullName>
    </submittedName>
</protein>
<gene>
    <name evidence="1" type="ORF">PGTUg99_010243</name>
</gene>
<dbReference type="Proteomes" id="UP000325313">
    <property type="component" value="Unassembled WGS sequence"/>
</dbReference>
<evidence type="ECO:0000313" key="2">
    <source>
        <dbReference type="Proteomes" id="UP000325313"/>
    </source>
</evidence>
<reference evidence="1 2" key="1">
    <citation type="submission" date="2019-05" db="EMBL/GenBank/DDBJ databases">
        <title>Emergence of the Ug99 lineage of the wheat stem rust pathogen through somatic hybridization.</title>
        <authorList>
            <person name="Li F."/>
            <person name="Upadhyaya N.M."/>
            <person name="Sperschneider J."/>
            <person name="Matny O."/>
            <person name="Nguyen-Phuc H."/>
            <person name="Mago R."/>
            <person name="Raley C."/>
            <person name="Miller M.E."/>
            <person name="Silverstein K.A.T."/>
            <person name="Henningsen E."/>
            <person name="Hirsch C.D."/>
            <person name="Visser B."/>
            <person name="Pretorius Z.A."/>
            <person name="Steffenson B.J."/>
            <person name="Schwessinger B."/>
            <person name="Dodds P.N."/>
            <person name="Figueroa M."/>
        </authorList>
    </citation>
    <scope>NUCLEOTIDE SEQUENCE [LARGE SCALE GENOMIC DNA]</scope>
    <source>
        <strain evidence="1 2">Ug99</strain>
    </source>
</reference>
<proteinExistence type="predicted"/>
<sequence>MNRYQVRYHTAREELHRACDPTCPVYKLDMESLRDFDFKLVDLRKANESSPSLQPTRTLRQPPIVEMLKPPSMLDLESPTNRNPVQRYLAIWTTTPMEPTNLILMTTVTK</sequence>
<organism evidence="1 2">
    <name type="scientific">Puccinia graminis f. sp. tritici</name>
    <dbReference type="NCBI Taxonomy" id="56615"/>
    <lineage>
        <taxon>Eukaryota</taxon>
        <taxon>Fungi</taxon>
        <taxon>Dikarya</taxon>
        <taxon>Basidiomycota</taxon>
        <taxon>Pucciniomycotina</taxon>
        <taxon>Pucciniomycetes</taxon>
        <taxon>Pucciniales</taxon>
        <taxon>Pucciniaceae</taxon>
        <taxon>Puccinia</taxon>
    </lineage>
</organism>